<dbReference type="EMBL" id="JBEPMC010000021">
    <property type="protein sequence ID" value="MET3583683.1"/>
    <property type="molecule type" value="Genomic_DNA"/>
</dbReference>
<comment type="caution">
    <text evidence="2">The sequence shown here is derived from an EMBL/GenBank/DDBJ whole genome shotgun (WGS) entry which is preliminary data.</text>
</comment>
<evidence type="ECO:0000256" key="1">
    <source>
        <dbReference type="SAM" id="MobiDB-lite"/>
    </source>
</evidence>
<organism evidence="2 3">
    <name type="scientific">Mesorhizobium robiniae</name>
    <dbReference type="NCBI Taxonomy" id="559315"/>
    <lineage>
        <taxon>Bacteria</taxon>
        <taxon>Pseudomonadati</taxon>
        <taxon>Pseudomonadota</taxon>
        <taxon>Alphaproteobacteria</taxon>
        <taxon>Hyphomicrobiales</taxon>
        <taxon>Phyllobacteriaceae</taxon>
        <taxon>Mesorhizobium</taxon>
    </lineage>
</organism>
<name>A0ABV2GZG9_9HYPH</name>
<dbReference type="Proteomes" id="UP001549204">
    <property type="component" value="Unassembled WGS sequence"/>
</dbReference>
<proteinExistence type="predicted"/>
<protein>
    <submittedName>
        <fullName evidence="2">Uncharacterized protein</fullName>
    </submittedName>
</protein>
<evidence type="ECO:0000313" key="3">
    <source>
        <dbReference type="Proteomes" id="UP001549204"/>
    </source>
</evidence>
<feature type="region of interest" description="Disordered" evidence="1">
    <location>
        <begin position="68"/>
        <end position="106"/>
    </location>
</feature>
<accession>A0ABV2GZG9</accession>
<evidence type="ECO:0000313" key="2">
    <source>
        <dbReference type="EMBL" id="MET3583683.1"/>
    </source>
</evidence>
<keyword evidence="3" id="KW-1185">Reference proteome</keyword>
<sequence>MLGFKSLVTTGIILFGIEMVHMMRKRQARYAFNPTPSLAPFSLPDQRTNPSSCVPNPVTAAHKPDDALHLQIGDGDNSAETAGQAELDHAGEELASDDGNSANRHH</sequence>
<reference evidence="2 3" key="1">
    <citation type="submission" date="2024-06" db="EMBL/GenBank/DDBJ databases">
        <title>Genomic Encyclopedia of Type Strains, Phase IV (KMG-IV): sequencing the most valuable type-strain genomes for metagenomic binning, comparative biology and taxonomic classification.</title>
        <authorList>
            <person name="Goeker M."/>
        </authorList>
    </citation>
    <scope>NUCLEOTIDE SEQUENCE [LARGE SCALE GENOMIC DNA]</scope>
    <source>
        <strain evidence="2 3">DSM 100022</strain>
    </source>
</reference>
<gene>
    <name evidence="2" type="ORF">ABID19_006748</name>
</gene>